<dbReference type="Proteomes" id="UP001275084">
    <property type="component" value="Unassembled WGS sequence"/>
</dbReference>
<organism evidence="2 3">
    <name type="scientific">Lasiosphaeria hispida</name>
    <dbReference type="NCBI Taxonomy" id="260671"/>
    <lineage>
        <taxon>Eukaryota</taxon>
        <taxon>Fungi</taxon>
        <taxon>Dikarya</taxon>
        <taxon>Ascomycota</taxon>
        <taxon>Pezizomycotina</taxon>
        <taxon>Sordariomycetes</taxon>
        <taxon>Sordariomycetidae</taxon>
        <taxon>Sordariales</taxon>
        <taxon>Lasiosphaeriaceae</taxon>
        <taxon>Lasiosphaeria</taxon>
    </lineage>
</organism>
<evidence type="ECO:0000256" key="1">
    <source>
        <dbReference type="SAM" id="Phobius"/>
    </source>
</evidence>
<dbReference type="EMBL" id="JAUIQD010000001">
    <property type="protein sequence ID" value="KAK3364382.1"/>
    <property type="molecule type" value="Genomic_DNA"/>
</dbReference>
<dbReference type="AlphaFoldDB" id="A0AAJ0ML34"/>
<comment type="caution">
    <text evidence="2">The sequence shown here is derived from an EMBL/GenBank/DDBJ whole genome shotgun (WGS) entry which is preliminary data.</text>
</comment>
<keyword evidence="3" id="KW-1185">Reference proteome</keyword>
<gene>
    <name evidence="2" type="ORF">B0T25DRAFT_514087</name>
</gene>
<feature type="transmembrane region" description="Helical" evidence="1">
    <location>
        <begin position="183"/>
        <end position="201"/>
    </location>
</feature>
<evidence type="ECO:0000313" key="3">
    <source>
        <dbReference type="Proteomes" id="UP001275084"/>
    </source>
</evidence>
<dbReference type="InterPro" id="IPR038765">
    <property type="entry name" value="Papain-like_cys_pep_sf"/>
</dbReference>
<protein>
    <submittedName>
        <fullName evidence="2">Uncharacterized protein</fullName>
    </submittedName>
</protein>
<name>A0AAJ0ML34_9PEZI</name>
<sequence>MTLNTRRTYLAAAQTKLAEFFRRLKHTLDSLNGTSRSLTQPPQLFQQLIPQQNNSWDCGIAVIAAALHIATGITLPAKQSLFGGGGMAEQLLQRLANHALDEMAITQGETQPIHQTGTRDGEPPPISECGNASLQPFIIRMTANGVLDVRVRDGDLDPQLLDLVVSTVTLEAKSRVLEAKSRAIRNMVVSVLAVAAFAFVACRRQP</sequence>
<accession>A0AAJ0ML34</accession>
<keyword evidence="1" id="KW-0472">Membrane</keyword>
<reference evidence="2" key="2">
    <citation type="submission" date="2023-06" db="EMBL/GenBank/DDBJ databases">
        <authorList>
            <consortium name="Lawrence Berkeley National Laboratory"/>
            <person name="Haridas S."/>
            <person name="Hensen N."/>
            <person name="Bonometti L."/>
            <person name="Westerberg I."/>
            <person name="Brannstrom I.O."/>
            <person name="Guillou S."/>
            <person name="Cros-Aarteil S."/>
            <person name="Calhoun S."/>
            <person name="Kuo A."/>
            <person name="Mondo S."/>
            <person name="Pangilinan J."/>
            <person name="Riley R."/>
            <person name="Labutti K."/>
            <person name="Andreopoulos B."/>
            <person name="Lipzen A."/>
            <person name="Chen C."/>
            <person name="Yanf M."/>
            <person name="Daum C."/>
            <person name="Ng V."/>
            <person name="Clum A."/>
            <person name="Steindorff A."/>
            <person name="Ohm R."/>
            <person name="Martin F."/>
            <person name="Silar P."/>
            <person name="Natvig D."/>
            <person name="Lalanne C."/>
            <person name="Gautier V."/>
            <person name="Ament-Velasquez S.L."/>
            <person name="Kruys A."/>
            <person name="Hutchinson M.I."/>
            <person name="Powell A.J."/>
            <person name="Barry K."/>
            <person name="Miller A.N."/>
            <person name="Grigoriev I.V."/>
            <person name="Debuchy R."/>
            <person name="Gladieux P."/>
            <person name="Thoren M.H."/>
            <person name="Johannesson H."/>
        </authorList>
    </citation>
    <scope>NUCLEOTIDE SEQUENCE</scope>
    <source>
        <strain evidence="2">CBS 955.72</strain>
    </source>
</reference>
<keyword evidence="1" id="KW-0812">Transmembrane</keyword>
<evidence type="ECO:0000313" key="2">
    <source>
        <dbReference type="EMBL" id="KAK3364382.1"/>
    </source>
</evidence>
<dbReference type="Gene3D" id="3.40.395.10">
    <property type="entry name" value="Adenoviral Proteinase, Chain A"/>
    <property type="match status" value="1"/>
</dbReference>
<dbReference type="SUPFAM" id="SSF54001">
    <property type="entry name" value="Cysteine proteinases"/>
    <property type="match status" value="1"/>
</dbReference>
<reference evidence="2" key="1">
    <citation type="journal article" date="2023" name="Mol. Phylogenet. Evol.">
        <title>Genome-scale phylogeny and comparative genomics of the fungal order Sordariales.</title>
        <authorList>
            <person name="Hensen N."/>
            <person name="Bonometti L."/>
            <person name="Westerberg I."/>
            <person name="Brannstrom I.O."/>
            <person name="Guillou S."/>
            <person name="Cros-Aarteil S."/>
            <person name="Calhoun S."/>
            <person name="Haridas S."/>
            <person name="Kuo A."/>
            <person name="Mondo S."/>
            <person name="Pangilinan J."/>
            <person name="Riley R."/>
            <person name="LaButti K."/>
            <person name="Andreopoulos B."/>
            <person name="Lipzen A."/>
            <person name="Chen C."/>
            <person name="Yan M."/>
            <person name="Daum C."/>
            <person name="Ng V."/>
            <person name="Clum A."/>
            <person name="Steindorff A."/>
            <person name="Ohm R.A."/>
            <person name="Martin F."/>
            <person name="Silar P."/>
            <person name="Natvig D.O."/>
            <person name="Lalanne C."/>
            <person name="Gautier V."/>
            <person name="Ament-Velasquez S.L."/>
            <person name="Kruys A."/>
            <person name="Hutchinson M.I."/>
            <person name="Powell A.J."/>
            <person name="Barry K."/>
            <person name="Miller A.N."/>
            <person name="Grigoriev I.V."/>
            <person name="Debuchy R."/>
            <person name="Gladieux P."/>
            <person name="Hiltunen Thoren M."/>
            <person name="Johannesson H."/>
        </authorList>
    </citation>
    <scope>NUCLEOTIDE SEQUENCE</scope>
    <source>
        <strain evidence="2">CBS 955.72</strain>
    </source>
</reference>
<keyword evidence="1" id="KW-1133">Transmembrane helix</keyword>
<proteinExistence type="predicted"/>